<feature type="domain" description="Response regulatory" evidence="6">
    <location>
        <begin position="1"/>
        <end position="103"/>
    </location>
</feature>
<evidence type="ECO:0000256" key="1">
    <source>
        <dbReference type="ARBA" id="ARBA00022553"/>
    </source>
</evidence>
<protein>
    <submittedName>
        <fullName evidence="7">Transcriptional regulatory protein ZraR</fullName>
    </submittedName>
</protein>
<accession>A0A5J4P742</accession>
<dbReference type="InterPro" id="IPR001789">
    <property type="entry name" value="Sig_transdc_resp-reg_receiver"/>
</dbReference>
<dbReference type="SMART" id="SM00448">
    <property type="entry name" value="REC"/>
    <property type="match status" value="1"/>
</dbReference>
<keyword evidence="1" id="KW-0597">Phosphoprotein</keyword>
<organism evidence="7">
    <name type="scientific">termite gut metagenome</name>
    <dbReference type="NCBI Taxonomy" id="433724"/>
    <lineage>
        <taxon>unclassified sequences</taxon>
        <taxon>metagenomes</taxon>
        <taxon>organismal metagenomes</taxon>
    </lineage>
</organism>
<proteinExistence type="predicted"/>
<reference evidence="7" key="1">
    <citation type="submission" date="2019-03" db="EMBL/GenBank/DDBJ databases">
        <title>Single cell metagenomics reveals metabolic interactions within the superorganism composed of flagellate Streblomastix strix and complex community of Bacteroidetes bacteria on its surface.</title>
        <authorList>
            <person name="Treitli S.C."/>
            <person name="Kolisko M."/>
            <person name="Husnik F."/>
            <person name="Keeling P."/>
            <person name="Hampl V."/>
        </authorList>
    </citation>
    <scope>NUCLEOTIDE SEQUENCE</scope>
    <source>
        <strain evidence="7">STM</strain>
    </source>
</reference>
<dbReference type="GO" id="GO:0005829">
    <property type="term" value="C:cytosol"/>
    <property type="evidence" value="ECO:0007669"/>
    <property type="project" value="TreeGrafter"/>
</dbReference>
<keyword evidence="4" id="KW-0238">DNA-binding</keyword>
<sequence>MLEPYFEEIKTVITPDHVLYWITAYQPDIVLLDMNFSRDAISGQEGFRCLEQILEIDPQAIVVFMTAYADTDKAVRAIKAGATDFVSKPWEKEKLLATLFSGVKLRRSRREVSVLKEQMEILTEPDNAERMIGDSPAMQEVFATINKLS</sequence>
<dbReference type="SUPFAM" id="SSF52172">
    <property type="entry name" value="CheY-like"/>
    <property type="match status" value="1"/>
</dbReference>
<dbReference type="GO" id="GO:0032993">
    <property type="term" value="C:protein-DNA complex"/>
    <property type="evidence" value="ECO:0007669"/>
    <property type="project" value="TreeGrafter"/>
</dbReference>
<dbReference type="PANTHER" id="PTHR48111">
    <property type="entry name" value="REGULATOR OF RPOS"/>
    <property type="match status" value="1"/>
</dbReference>
<name>A0A5J4P742_9ZZZZ</name>
<evidence type="ECO:0000259" key="6">
    <source>
        <dbReference type="PROSITE" id="PS50110"/>
    </source>
</evidence>
<dbReference type="AlphaFoldDB" id="A0A5J4P742"/>
<dbReference type="PROSITE" id="PS50110">
    <property type="entry name" value="RESPONSE_REGULATORY"/>
    <property type="match status" value="1"/>
</dbReference>
<evidence type="ECO:0000256" key="2">
    <source>
        <dbReference type="ARBA" id="ARBA00023012"/>
    </source>
</evidence>
<dbReference type="Gene3D" id="3.40.50.2300">
    <property type="match status" value="1"/>
</dbReference>
<evidence type="ECO:0000256" key="3">
    <source>
        <dbReference type="ARBA" id="ARBA00023015"/>
    </source>
</evidence>
<dbReference type="Pfam" id="PF00072">
    <property type="entry name" value="Response_reg"/>
    <property type="match status" value="1"/>
</dbReference>
<evidence type="ECO:0000256" key="4">
    <source>
        <dbReference type="ARBA" id="ARBA00023125"/>
    </source>
</evidence>
<keyword evidence="2" id="KW-0902">Two-component regulatory system</keyword>
<gene>
    <name evidence="7" type="ORF">EZS27_043103</name>
</gene>
<dbReference type="GO" id="GO:0000976">
    <property type="term" value="F:transcription cis-regulatory region binding"/>
    <property type="evidence" value="ECO:0007669"/>
    <property type="project" value="TreeGrafter"/>
</dbReference>
<dbReference type="EMBL" id="SNRY01010855">
    <property type="protein sequence ID" value="KAA6305245.1"/>
    <property type="molecule type" value="Genomic_DNA"/>
</dbReference>
<dbReference type="InterPro" id="IPR039420">
    <property type="entry name" value="WalR-like"/>
</dbReference>
<dbReference type="InterPro" id="IPR011006">
    <property type="entry name" value="CheY-like_superfamily"/>
</dbReference>
<dbReference type="PANTHER" id="PTHR48111:SF1">
    <property type="entry name" value="TWO-COMPONENT RESPONSE REGULATOR ORR33"/>
    <property type="match status" value="1"/>
</dbReference>
<dbReference type="GO" id="GO:0000156">
    <property type="term" value="F:phosphorelay response regulator activity"/>
    <property type="evidence" value="ECO:0007669"/>
    <property type="project" value="TreeGrafter"/>
</dbReference>
<dbReference type="GO" id="GO:0006355">
    <property type="term" value="P:regulation of DNA-templated transcription"/>
    <property type="evidence" value="ECO:0007669"/>
    <property type="project" value="TreeGrafter"/>
</dbReference>
<comment type="caution">
    <text evidence="7">The sequence shown here is derived from an EMBL/GenBank/DDBJ whole genome shotgun (WGS) entry which is preliminary data.</text>
</comment>
<evidence type="ECO:0000256" key="5">
    <source>
        <dbReference type="ARBA" id="ARBA00023163"/>
    </source>
</evidence>
<keyword evidence="5" id="KW-0804">Transcription</keyword>
<feature type="non-terminal residue" evidence="7">
    <location>
        <position position="149"/>
    </location>
</feature>
<keyword evidence="3" id="KW-0805">Transcription regulation</keyword>
<evidence type="ECO:0000313" key="7">
    <source>
        <dbReference type="EMBL" id="KAA6305245.1"/>
    </source>
</evidence>